<protein>
    <recommendedName>
        <fullName evidence="3">HTH tetR-type domain-containing protein</fullName>
    </recommendedName>
</protein>
<dbReference type="PANTHER" id="PTHR43479:SF11">
    <property type="entry name" value="ACREF_ENVCD OPERON REPRESSOR-RELATED"/>
    <property type="match status" value="1"/>
</dbReference>
<keyword evidence="5" id="KW-1185">Reference proteome</keyword>
<evidence type="ECO:0000256" key="1">
    <source>
        <dbReference type="ARBA" id="ARBA00023125"/>
    </source>
</evidence>
<dbReference type="Proteomes" id="UP001366166">
    <property type="component" value="Chromosome"/>
</dbReference>
<dbReference type="Gene3D" id="1.10.357.10">
    <property type="entry name" value="Tetracycline Repressor, domain 2"/>
    <property type="match status" value="2"/>
</dbReference>
<dbReference type="PANTHER" id="PTHR43479">
    <property type="entry name" value="ACREF/ENVCD OPERON REPRESSOR-RELATED"/>
    <property type="match status" value="1"/>
</dbReference>
<name>A0AAU9F2Q2_9BACT</name>
<evidence type="ECO:0000259" key="3">
    <source>
        <dbReference type="PROSITE" id="PS50977"/>
    </source>
</evidence>
<organism evidence="4 5">
    <name type="scientific">Desulfoferula mesophila</name>
    <dbReference type="NCBI Taxonomy" id="3058419"/>
    <lineage>
        <taxon>Bacteria</taxon>
        <taxon>Pseudomonadati</taxon>
        <taxon>Thermodesulfobacteriota</taxon>
        <taxon>Desulfarculia</taxon>
        <taxon>Desulfarculales</taxon>
        <taxon>Desulfarculaceae</taxon>
        <taxon>Desulfoferula</taxon>
    </lineage>
</organism>
<dbReference type="RefSeq" id="WP_338606411.1">
    <property type="nucleotide sequence ID" value="NZ_AP028679.1"/>
</dbReference>
<gene>
    <name evidence="4" type="ORF">FAK_17780</name>
</gene>
<dbReference type="InterPro" id="IPR023772">
    <property type="entry name" value="DNA-bd_HTH_TetR-type_CS"/>
</dbReference>
<dbReference type="PROSITE" id="PS50977">
    <property type="entry name" value="HTH_TETR_2"/>
    <property type="match status" value="2"/>
</dbReference>
<dbReference type="SUPFAM" id="SSF46689">
    <property type="entry name" value="Homeodomain-like"/>
    <property type="match status" value="2"/>
</dbReference>
<keyword evidence="1 2" id="KW-0238">DNA-binding</keyword>
<dbReference type="GO" id="GO:0003677">
    <property type="term" value="F:DNA binding"/>
    <property type="evidence" value="ECO:0007669"/>
    <property type="project" value="UniProtKB-UniRule"/>
</dbReference>
<accession>A0AAU9F2Q2</accession>
<dbReference type="Gene3D" id="1.10.10.60">
    <property type="entry name" value="Homeodomain-like"/>
    <property type="match status" value="1"/>
</dbReference>
<feature type="DNA-binding region" description="H-T-H motif" evidence="2">
    <location>
        <begin position="256"/>
        <end position="275"/>
    </location>
</feature>
<dbReference type="InterPro" id="IPR050624">
    <property type="entry name" value="HTH-type_Tx_Regulator"/>
</dbReference>
<reference evidence="5" key="1">
    <citation type="journal article" date="2023" name="Arch. Microbiol.">
        <title>Desulfoferula mesophilus gen. nov. sp. nov., a mesophilic sulfate-reducing bacterium isolated from a brackish lake sediment.</title>
        <authorList>
            <person name="Watanabe T."/>
            <person name="Yabe T."/>
            <person name="Tsuji J.M."/>
            <person name="Fukui M."/>
        </authorList>
    </citation>
    <scope>NUCLEOTIDE SEQUENCE [LARGE SCALE GENOMIC DNA]</scope>
    <source>
        <strain evidence="5">12FAK</strain>
    </source>
</reference>
<dbReference type="SUPFAM" id="SSF48498">
    <property type="entry name" value="Tetracyclin repressor-like, C-terminal domain"/>
    <property type="match status" value="2"/>
</dbReference>
<dbReference type="PROSITE" id="PS01081">
    <property type="entry name" value="HTH_TETR_1"/>
    <property type="match status" value="2"/>
</dbReference>
<dbReference type="PRINTS" id="PR00455">
    <property type="entry name" value="HTHTETR"/>
</dbReference>
<sequence length="421" mass="47791">MATGKHHRPLRKLTAKGLRTRNELLGCASLAFEEYGYFATSVSEIGRRCGVSQGTFYQYFSNKEEIFRELVDRVLADFWQKVNQNQGDSQDFYSRLNAGVGVLLEHCSQHQALHRILNEFELIDILTIGYYESMARYFRDFFRQAANQGHLRHLDPNVVAYSLIGMAIFHYMDWGPDSDRYNQAELTQMTADLLLGGIASDTPWEIPSRLGVSAFPETLGAPFAWADDDTQANPTRNSIFQAAEKVIGKNGYHGASIAEITRRAGVAQGTFYVHFNSKQDLMQGVVRHLSRELRHNLRQATERVNDRRLQEQEGIVAFFRFLENHSQIYRVVAECETIGRETGLWYYRKLAVGYQDTLAQGVSQGELRPFPPAFLARSLMGLNHMIGLKWLVWNSAPGAKVSEQTIEDTIFLVLFGLSSNA</sequence>
<evidence type="ECO:0000313" key="4">
    <source>
        <dbReference type="EMBL" id="BEQ14712.1"/>
    </source>
</evidence>
<evidence type="ECO:0000256" key="2">
    <source>
        <dbReference type="PROSITE-ProRule" id="PRU00335"/>
    </source>
</evidence>
<feature type="domain" description="HTH tetR-type" evidence="3">
    <location>
        <begin position="233"/>
        <end position="293"/>
    </location>
</feature>
<dbReference type="Pfam" id="PF00440">
    <property type="entry name" value="TetR_N"/>
    <property type="match status" value="2"/>
</dbReference>
<dbReference type="KEGG" id="dmp:FAK_17780"/>
<dbReference type="EMBL" id="AP028679">
    <property type="protein sequence ID" value="BEQ14712.1"/>
    <property type="molecule type" value="Genomic_DNA"/>
</dbReference>
<dbReference type="AlphaFoldDB" id="A0AAU9F2Q2"/>
<dbReference type="InterPro" id="IPR009057">
    <property type="entry name" value="Homeodomain-like_sf"/>
</dbReference>
<dbReference type="InterPro" id="IPR036271">
    <property type="entry name" value="Tet_transcr_reg_TetR-rel_C_sf"/>
</dbReference>
<feature type="domain" description="HTH tetR-type" evidence="3">
    <location>
        <begin position="18"/>
        <end position="78"/>
    </location>
</feature>
<evidence type="ECO:0000313" key="5">
    <source>
        <dbReference type="Proteomes" id="UP001366166"/>
    </source>
</evidence>
<dbReference type="InterPro" id="IPR001647">
    <property type="entry name" value="HTH_TetR"/>
</dbReference>
<feature type="DNA-binding region" description="H-T-H motif" evidence="2">
    <location>
        <begin position="41"/>
        <end position="60"/>
    </location>
</feature>
<proteinExistence type="predicted"/>